<dbReference type="AlphaFoldDB" id="A0A1I6FFN8"/>
<evidence type="ECO:0000313" key="4">
    <source>
        <dbReference type="Proteomes" id="UP000198583"/>
    </source>
</evidence>
<dbReference type="GO" id="GO:0008610">
    <property type="term" value="P:lipid biosynthetic process"/>
    <property type="evidence" value="ECO:0007669"/>
    <property type="project" value="TreeGrafter"/>
</dbReference>
<dbReference type="SUPFAM" id="SSF53474">
    <property type="entry name" value="alpha/beta-Hydrolases"/>
    <property type="match status" value="1"/>
</dbReference>
<dbReference type="PANTHER" id="PTHR11487:SF0">
    <property type="entry name" value="S-ACYL FATTY ACID SYNTHASE THIOESTERASE, MEDIUM CHAIN"/>
    <property type="match status" value="1"/>
</dbReference>
<dbReference type="InterPro" id="IPR001031">
    <property type="entry name" value="Thioesterase"/>
</dbReference>
<dbReference type="Gene3D" id="3.40.50.1820">
    <property type="entry name" value="alpha/beta hydrolase"/>
    <property type="match status" value="1"/>
</dbReference>
<evidence type="ECO:0000313" key="3">
    <source>
        <dbReference type="EMBL" id="SFR28724.1"/>
    </source>
</evidence>
<gene>
    <name evidence="3" type="ORF">SAMN04488564_11532</name>
</gene>
<comment type="similarity">
    <text evidence="1">Belongs to the thioesterase family.</text>
</comment>
<dbReference type="InterPro" id="IPR012223">
    <property type="entry name" value="TEII"/>
</dbReference>
<dbReference type="Pfam" id="PF00975">
    <property type="entry name" value="Thioesterase"/>
    <property type="match status" value="1"/>
</dbReference>
<keyword evidence="4" id="KW-1185">Reference proteome</keyword>
<dbReference type="EMBL" id="FOYL01000015">
    <property type="protein sequence ID" value="SFR28724.1"/>
    <property type="molecule type" value="Genomic_DNA"/>
</dbReference>
<dbReference type="Proteomes" id="UP000198583">
    <property type="component" value="Unassembled WGS sequence"/>
</dbReference>
<dbReference type="STRING" id="84724.SAMN04488564_11532"/>
<reference evidence="4" key="1">
    <citation type="submission" date="2016-10" db="EMBL/GenBank/DDBJ databases">
        <authorList>
            <person name="Varghese N."/>
            <person name="Submissions S."/>
        </authorList>
    </citation>
    <scope>NUCLEOTIDE SEQUENCE [LARGE SCALE GENOMIC DNA]</scope>
    <source>
        <strain evidence="4">DSM 44232</strain>
    </source>
</reference>
<sequence>MRFNGSHIVVERPGAEVRLLMFHHAGGSAMSYLPLARALPQECEPVLFELSGRGMRPEVAPPGDFRAALDDLLPAVVSVVDRPVVVFGHSLGALLAHSLVSSLPAEQRKLVRAVVVSAFTSPTDALAEADPLVVRSRAQLLAELESRGGCPPELFEDDELREHAITLLGHDLHLADTYVVAPPWDGDVDYHVWYGRQDEHLDVDAVERWEASTPRPPVVRGFRGGHFYLDGGQEAKTALSRVVRSALHE</sequence>
<protein>
    <submittedName>
        <fullName evidence="3">Surfactin synthase thioesterase subunit</fullName>
    </submittedName>
</protein>
<feature type="domain" description="Thioesterase" evidence="2">
    <location>
        <begin position="18"/>
        <end position="231"/>
    </location>
</feature>
<dbReference type="RefSeq" id="WP_093605030.1">
    <property type="nucleotide sequence ID" value="NZ_FOYL01000015.1"/>
</dbReference>
<evidence type="ECO:0000256" key="1">
    <source>
        <dbReference type="ARBA" id="ARBA00007169"/>
    </source>
</evidence>
<dbReference type="OrthoDB" id="8480037at2"/>
<name>A0A1I6FFN8_9PSEU</name>
<dbReference type="InterPro" id="IPR029058">
    <property type="entry name" value="AB_hydrolase_fold"/>
</dbReference>
<organism evidence="3 4">
    <name type="scientific">Lentzea waywayandensis</name>
    <dbReference type="NCBI Taxonomy" id="84724"/>
    <lineage>
        <taxon>Bacteria</taxon>
        <taxon>Bacillati</taxon>
        <taxon>Actinomycetota</taxon>
        <taxon>Actinomycetes</taxon>
        <taxon>Pseudonocardiales</taxon>
        <taxon>Pseudonocardiaceae</taxon>
        <taxon>Lentzea</taxon>
    </lineage>
</organism>
<dbReference type="PANTHER" id="PTHR11487">
    <property type="entry name" value="THIOESTERASE"/>
    <property type="match status" value="1"/>
</dbReference>
<evidence type="ECO:0000259" key="2">
    <source>
        <dbReference type="Pfam" id="PF00975"/>
    </source>
</evidence>
<proteinExistence type="inferred from homology"/>
<accession>A0A1I6FFN8</accession>